<reference evidence="2" key="1">
    <citation type="journal article" date="2020" name="mSystems">
        <title>Genome- and Community-Level Interaction Insights into Carbon Utilization and Element Cycling Functions of Hydrothermarchaeota in Hydrothermal Sediment.</title>
        <authorList>
            <person name="Zhou Z."/>
            <person name="Liu Y."/>
            <person name="Xu W."/>
            <person name="Pan J."/>
            <person name="Luo Z.H."/>
            <person name="Li M."/>
        </authorList>
    </citation>
    <scope>NUCLEOTIDE SEQUENCE [LARGE SCALE GENOMIC DNA]</scope>
    <source>
        <strain evidence="2">HyVt-76</strain>
    </source>
</reference>
<evidence type="ECO:0000313" key="2">
    <source>
        <dbReference type="EMBL" id="HHE54853.1"/>
    </source>
</evidence>
<feature type="transmembrane region" description="Helical" evidence="1">
    <location>
        <begin position="36"/>
        <end position="65"/>
    </location>
</feature>
<dbReference type="AlphaFoldDB" id="A0A7V5LJM4"/>
<gene>
    <name evidence="2" type="ORF">ENL21_03660</name>
</gene>
<proteinExistence type="predicted"/>
<feature type="transmembrane region" description="Helical" evidence="1">
    <location>
        <begin position="176"/>
        <end position="196"/>
    </location>
</feature>
<protein>
    <submittedName>
        <fullName evidence="2">Uncharacterized protein</fullName>
    </submittedName>
</protein>
<feature type="transmembrane region" description="Helical" evidence="1">
    <location>
        <begin position="81"/>
        <end position="102"/>
    </location>
</feature>
<evidence type="ECO:0000256" key="1">
    <source>
        <dbReference type="SAM" id="Phobius"/>
    </source>
</evidence>
<keyword evidence="1" id="KW-0472">Membrane</keyword>
<accession>A0A7V5LJM4</accession>
<sequence length="236" mass="27027">MNQALIFLNLFFAGRLFFYDINQVMAGKKAELKTFWFRVLFGLLLFFCVASFLQALLFFIFYFLLQLADSLLIPKQEKYRAWWYGLLISLPFLTLVFPSVVFSNLPKTNFSLALMPQIPFNISLVLLGFILIIKEGTIVIRLALTSLKTVPVTENQTSPDAEEYERGKWIGILERIFVYFLVIFNQIGAIAIIIALKSLARFNELNKKSFAEYFLIGSLLSLLVATLPAVIVRLLL</sequence>
<keyword evidence="1" id="KW-1133">Transmembrane helix</keyword>
<dbReference type="EMBL" id="DRTD01000265">
    <property type="protein sequence ID" value="HHE54853.1"/>
    <property type="molecule type" value="Genomic_DNA"/>
</dbReference>
<organism evidence="2">
    <name type="scientific">Caldithrix abyssi</name>
    <dbReference type="NCBI Taxonomy" id="187145"/>
    <lineage>
        <taxon>Bacteria</taxon>
        <taxon>Pseudomonadati</taxon>
        <taxon>Calditrichota</taxon>
        <taxon>Calditrichia</taxon>
        <taxon>Calditrichales</taxon>
        <taxon>Calditrichaceae</taxon>
        <taxon>Caldithrix</taxon>
    </lineage>
</organism>
<feature type="transmembrane region" description="Helical" evidence="1">
    <location>
        <begin position="216"/>
        <end position="235"/>
    </location>
</feature>
<keyword evidence="1" id="KW-0812">Transmembrane</keyword>
<comment type="caution">
    <text evidence="2">The sequence shown here is derived from an EMBL/GenBank/DDBJ whole genome shotgun (WGS) entry which is preliminary data.</text>
</comment>
<feature type="transmembrane region" description="Helical" evidence="1">
    <location>
        <begin position="114"/>
        <end position="133"/>
    </location>
</feature>
<name>A0A7V5LJM4_CALAY</name>
<dbReference type="Proteomes" id="UP000886111">
    <property type="component" value="Unassembled WGS sequence"/>
</dbReference>